<protein>
    <submittedName>
        <fullName evidence="2">Uncharacterized protein</fullName>
    </submittedName>
</protein>
<organism evidence="2 3">
    <name type="scientific">Muraenolepis orangiensis</name>
    <name type="common">Patagonian moray cod</name>
    <dbReference type="NCBI Taxonomy" id="630683"/>
    <lineage>
        <taxon>Eukaryota</taxon>
        <taxon>Metazoa</taxon>
        <taxon>Chordata</taxon>
        <taxon>Craniata</taxon>
        <taxon>Vertebrata</taxon>
        <taxon>Euteleostomi</taxon>
        <taxon>Actinopterygii</taxon>
        <taxon>Neopterygii</taxon>
        <taxon>Teleostei</taxon>
        <taxon>Neoteleostei</taxon>
        <taxon>Acanthomorphata</taxon>
        <taxon>Zeiogadaria</taxon>
        <taxon>Gadariae</taxon>
        <taxon>Gadiformes</taxon>
        <taxon>Muraenolepidoidei</taxon>
        <taxon>Muraenolepididae</taxon>
        <taxon>Muraenolepis</taxon>
    </lineage>
</organism>
<dbReference type="EMBL" id="JANIIK010000118">
    <property type="protein sequence ID" value="KAJ3585330.1"/>
    <property type="molecule type" value="Genomic_DNA"/>
</dbReference>
<accession>A0A9Q0DB93</accession>
<dbReference type="OrthoDB" id="8851913at2759"/>
<dbReference type="Proteomes" id="UP001148018">
    <property type="component" value="Unassembled WGS sequence"/>
</dbReference>
<comment type="caution">
    <text evidence="2">The sequence shown here is derived from an EMBL/GenBank/DDBJ whole genome shotgun (WGS) entry which is preliminary data.</text>
</comment>
<evidence type="ECO:0000256" key="1">
    <source>
        <dbReference type="SAM" id="MobiDB-lite"/>
    </source>
</evidence>
<gene>
    <name evidence="2" type="ORF">NHX12_014051</name>
</gene>
<feature type="region of interest" description="Disordered" evidence="1">
    <location>
        <begin position="1"/>
        <end position="26"/>
    </location>
</feature>
<feature type="compositionally biased region" description="Basic and acidic residues" evidence="1">
    <location>
        <begin position="86"/>
        <end position="98"/>
    </location>
</feature>
<name>A0A9Q0DB93_9TELE</name>
<evidence type="ECO:0000313" key="3">
    <source>
        <dbReference type="Proteomes" id="UP001148018"/>
    </source>
</evidence>
<feature type="region of interest" description="Disordered" evidence="1">
    <location>
        <begin position="278"/>
        <end position="301"/>
    </location>
</feature>
<evidence type="ECO:0000313" key="2">
    <source>
        <dbReference type="EMBL" id="KAJ3585330.1"/>
    </source>
</evidence>
<sequence length="524" mass="56376">MFQTLPTFPKHSETPGLPATNQTAEPDDWQAYRNTIWTKGFGTFPGLQHMWIVKEIPSSDREIMLSMLPPCHRHALSPGFPSAARLTDHSLPPDKDGPEVVGQKMTSKRSFSPEGSIVTDLTSAHSELSGDKYSSGNKVAKETLLQPNATQVPFNKKEGELQRGLVSGGHKVEKGFWTVSETEAVVTLEEGIPGFPSARMITSSATDTKDRIHDTTTPLLKNPQKKKRMYIAEWTAEDKENQKHLTLMAPSCPSGSRIPGFPSILPPTPSENQAVVCSVPTSDDSKPHGSELGHAQQVQSSPIEAGSIASTRMISPAVEHAYEVKSKESSEGACVVDGYETVASILAPSSCGAAEAVQPKGSSSSVDPESKDSTLPCEGFSLLSADNIALIEKANLEGLSESESESKHGVELQKSAEPYAWDLAEDRSASASPTSESDDGSLVVVGSSRAMKKWPPLTEAEIDEISKTQLEGAESKERIPFHSWDSKDRLFTEQGLGQTSVEGEPGCEAEIVQKVTEPVPLDDG</sequence>
<reference evidence="2" key="1">
    <citation type="submission" date="2022-07" db="EMBL/GenBank/DDBJ databases">
        <title>Chromosome-level genome of Muraenolepis orangiensis.</title>
        <authorList>
            <person name="Kim J."/>
        </authorList>
    </citation>
    <scope>NUCLEOTIDE SEQUENCE</scope>
    <source>
        <strain evidence="2">KU_S4_2022</strain>
        <tissue evidence="2">Muscle</tissue>
    </source>
</reference>
<keyword evidence="3" id="KW-1185">Reference proteome</keyword>
<proteinExistence type="predicted"/>
<dbReference type="AlphaFoldDB" id="A0A9Q0DB93"/>
<feature type="region of interest" description="Disordered" evidence="1">
    <location>
        <begin position="85"/>
        <end position="116"/>
    </location>
</feature>